<keyword evidence="2" id="KW-1185">Reference proteome</keyword>
<name>A0ABV7E0Y0_9RHOB</name>
<dbReference type="RefSeq" id="WP_197647577.1">
    <property type="nucleotide sequence ID" value="NZ_JAEACP010000033.1"/>
</dbReference>
<comment type="caution">
    <text evidence="1">The sequence shown here is derived from an EMBL/GenBank/DDBJ whole genome shotgun (WGS) entry which is preliminary data.</text>
</comment>
<sequence>MIKFKYKGRSFSSAQSLASAMQRDIQSAYEQRVRRAAANSGLSVRKTSQGLEVSGSATNMGRFYNRLGR</sequence>
<proteinExistence type="predicted"/>
<organism evidence="1 2">
    <name type="scientific">Tabrizicola soli</name>
    <dbReference type="NCBI Taxonomy" id="2185115"/>
    <lineage>
        <taxon>Bacteria</taxon>
        <taxon>Pseudomonadati</taxon>
        <taxon>Pseudomonadota</taxon>
        <taxon>Alphaproteobacteria</taxon>
        <taxon>Rhodobacterales</taxon>
        <taxon>Paracoccaceae</taxon>
        <taxon>Tabrizicola</taxon>
    </lineage>
</organism>
<dbReference type="EMBL" id="JBHRSM010000046">
    <property type="protein sequence ID" value="MFC3088020.1"/>
    <property type="molecule type" value="Genomic_DNA"/>
</dbReference>
<evidence type="ECO:0000313" key="2">
    <source>
        <dbReference type="Proteomes" id="UP001595445"/>
    </source>
</evidence>
<accession>A0ABV7E0Y0</accession>
<reference evidence="2" key="1">
    <citation type="journal article" date="2019" name="Int. J. Syst. Evol. Microbiol.">
        <title>The Global Catalogue of Microorganisms (GCM) 10K type strain sequencing project: providing services to taxonomists for standard genome sequencing and annotation.</title>
        <authorList>
            <consortium name="The Broad Institute Genomics Platform"/>
            <consortium name="The Broad Institute Genome Sequencing Center for Infectious Disease"/>
            <person name="Wu L."/>
            <person name="Ma J."/>
        </authorList>
    </citation>
    <scope>NUCLEOTIDE SEQUENCE [LARGE SCALE GENOMIC DNA]</scope>
    <source>
        <strain evidence="2">KCTC 62102</strain>
    </source>
</reference>
<evidence type="ECO:0000313" key="1">
    <source>
        <dbReference type="EMBL" id="MFC3088020.1"/>
    </source>
</evidence>
<protein>
    <submittedName>
        <fullName evidence="1">Uncharacterized protein</fullName>
    </submittedName>
</protein>
<gene>
    <name evidence="1" type="ORF">ACFOD6_18415</name>
</gene>
<dbReference type="Proteomes" id="UP001595445">
    <property type="component" value="Unassembled WGS sequence"/>
</dbReference>